<keyword evidence="2" id="KW-1185">Reference proteome</keyword>
<reference evidence="1 2" key="1">
    <citation type="journal article" date="2020" name="Phytopathology">
        <title>Genome Sequence Resources of Colletotrichum truncatum, C. plurivorum, C. musicola, and C. sojae: Four Species Pathogenic to Soybean (Glycine max).</title>
        <authorList>
            <person name="Rogerio F."/>
            <person name="Boufleur T.R."/>
            <person name="Ciampi-Guillardi M."/>
            <person name="Sukno S.A."/>
            <person name="Thon M.R."/>
            <person name="Massola Junior N.S."/>
            <person name="Baroncelli R."/>
        </authorList>
    </citation>
    <scope>NUCLEOTIDE SEQUENCE [LARGE SCALE GENOMIC DNA]</scope>
    <source>
        <strain evidence="1 2">CMES1059</strain>
    </source>
</reference>
<dbReference type="EMBL" id="VUJX02000006">
    <property type="protein sequence ID" value="KAL0934758.1"/>
    <property type="molecule type" value="Genomic_DNA"/>
</dbReference>
<accession>A0ACC3YS42</accession>
<gene>
    <name evidence="1" type="ORF">CTRU02_209349</name>
</gene>
<name>A0ACC3YS42_COLTU</name>
<comment type="caution">
    <text evidence="1">The sequence shown here is derived from an EMBL/GenBank/DDBJ whole genome shotgun (WGS) entry which is preliminary data.</text>
</comment>
<dbReference type="Proteomes" id="UP000805649">
    <property type="component" value="Unassembled WGS sequence"/>
</dbReference>
<proteinExistence type="predicted"/>
<evidence type="ECO:0000313" key="1">
    <source>
        <dbReference type="EMBL" id="KAL0934758.1"/>
    </source>
</evidence>
<organism evidence="1 2">
    <name type="scientific">Colletotrichum truncatum</name>
    <name type="common">Anthracnose fungus</name>
    <name type="synonym">Colletotrichum capsici</name>
    <dbReference type="NCBI Taxonomy" id="5467"/>
    <lineage>
        <taxon>Eukaryota</taxon>
        <taxon>Fungi</taxon>
        <taxon>Dikarya</taxon>
        <taxon>Ascomycota</taxon>
        <taxon>Pezizomycotina</taxon>
        <taxon>Sordariomycetes</taxon>
        <taxon>Hypocreomycetidae</taxon>
        <taxon>Glomerellales</taxon>
        <taxon>Glomerellaceae</taxon>
        <taxon>Colletotrichum</taxon>
        <taxon>Colletotrichum truncatum species complex</taxon>
    </lineage>
</organism>
<protein>
    <submittedName>
        <fullName evidence="1">Uncharacterized protein</fullName>
    </submittedName>
</protein>
<evidence type="ECO:0000313" key="2">
    <source>
        <dbReference type="Proteomes" id="UP000805649"/>
    </source>
</evidence>
<sequence>MDSIPLRCDEEVFCIRAKPSLTTDQLLYSGQDPLYPGNENLILPRLATFVHGALEIPAQMGLRCI</sequence>